<accession>H1L1L4</accession>
<dbReference type="Proteomes" id="UP000003706">
    <property type="component" value="Unassembled WGS sequence"/>
</dbReference>
<protein>
    <submittedName>
        <fullName evidence="1">Uncharacterized protein</fullName>
    </submittedName>
</protein>
<keyword evidence="2" id="KW-1185">Reference proteome</keyword>
<feature type="non-terminal residue" evidence="1">
    <location>
        <position position="1"/>
    </location>
</feature>
<evidence type="ECO:0000313" key="2">
    <source>
        <dbReference type="Proteomes" id="UP000003706"/>
    </source>
</evidence>
<proteinExistence type="predicted"/>
<organism evidence="1 2">
    <name type="scientific">Methanotorris formicicus Mc-S-70</name>
    <dbReference type="NCBI Taxonomy" id="647171"/>
    <lineage>
        <taxon>Archaea</taxon>
        <taxon>Methanobacteriati</taxon>
        <taxon>Methanobacteriota</taxon>
        <taxon>Methanomada group</taxon>
        <taxon>Methanococci</taxon>
        <taxon>Methanococcales</taxon>
        <taxon>Methanocaldococcaceae</taxon>
        <taxon>Methanotorris</taxon>
    </lineage>
</organism>
<comment type="caution">
    <text evidence="1">The sequence shown here is derived from an EMBL/GenBank/DDBJ whole genome shotgun (WGS) entry which is preliminary data.</text>
</comment>
<sequence>LMGMLFNCIEYLGYKNGISFYKVVKECSKELIKKGFS</sequence>
<dbReference type="AlphaFoldDB" id="H1L1L4"/>
<gene>
    <name evidence="1" type="ORF">MetfoDRAFT_1938</name>
</gene>
<dbReference type="EMBL" id="AGJL01000085">
    <property type="protein sequence ID" value="EHP83638.1"/>
    <property type="molecule type" value="Genomic_DNA"/>
</dbReference>
<evidence type="ECO:0000313" key="1">
    <source>
        <dbReference type="EMBL" id="EHP83638.1"/>
    </source>
</evidence>
<name>H1L1L4_9EURY</name>
<reference evidence="1 2" key="1">
    <citation type="submission" date="2011-09" db="EMBL/GenBank/DDBJ databases">
        <title>The draft genome of Methanotorris formicicus Mc-S-70.</title>
        <authorList>
            <consortium name="US DOE Joint Genome Institute (JGI-PGF)"/>
            <person name="Lucas S."/>
            <person name="Han J."/>
            <person name="Lapidus A."/>
            <person name="Cheng J.-F."/>
            <person name="Goodwin L."/>
            <person name="Pitluck S."/>
            <person name="Peters L."/>
            <person name="Land M.L."/>
            <person name="Hauser L."/>
            <person name="Sieprawska-Lupa M."/>
            <person name="Takai K."/>
            <person name="Miyazaki J."/>
            <person name="Whitman W."/>
            <person name="Woyke T.J."/>
        </authorList>
    </citation>
    <scope>NUCLEOTIDE SEQUENCE [LARGE SCALE GENOMIC DNA]</scope>
    <source>
        <strain evidence="1 2">Mc-S-70</strain>
    </source>
</reference>